<evidence type="ECO:0000313" key="4">
    <source>
        <dbReference type="Proteomes" id="UP001148312"/>
    </source>
</evidence>
<dbReference type="RefSeq" id="XP_056794455.1">
    <property type="nucleotide sequence ID" value="XM_056930162.1"/>
</dbReference>
<keyword evidence="1" id="KW-0732">Signal</keyword>
<protein>
    <recommendedName>
        <fullName evidence="2">DUF7907 domain-containing protein</fullName>
    </recommendedName>
</protein>
<comment type="caution">
    <text evidence="3">The sequence shown here is derived from an EMBL/GenBank/DDBJ whole genome shotgun (WGS) entry which is preliminary data.</text>
</comment>
<dbReference type="EMBL" id="JAPWDQ010000001">
    <property type="protein sequence ID" value="KAJ5495442.1"/>
    <property type="molecule type" value="Genomic_DNA"/>
</dbReference>
<reference evidence="3" key="1">
    <citation type="submission" date="2022-12" db="EMBL/GenBank/DDBJ databases">
        <authorList>
            <person name="Petersen C."/>
        </authorList>
    </citation>
    <scope>NUCLEOTIDE SEQUENCE</scope>
    <source>
        <strain evidence="3">IBT 30728</strain>
    </source>
</reference>
<sequence length="166" mass="17962">MKFLATLALMATAVMAAPAAKSSKEFHLKTAGASKAKFNDLFVYAYHTGAGLNDAVLSNDSSIASAFYFNGTIALADLKTEFPWGMVAPGDANYASWEPILINAGSGTEGFSIDKGNFVWSADYGFGGWLVCDWYHNAPQLFYLNRYYQATIPSSCSKVQLKPISL</sequence>
<dbReference type="Proteomes" id="UP001148312">
    <property type="component" value="Unassembled WGS sequence"/>
</dbReference>
<reference evidence="3" key="2">
    <citation type="journal article" date="2023" name="IMA Fungus">
        <title>Comparative genomic study of the Penicillium genus elucidates a diverse pangenome and 15 lateral gene transfer events.</title>
        <authorList>
            <person name="Petersen C."/>
            <person name="Sorensen T."/>
            <person name="Nielsen M.R."/>
            <person name="Sondergaard T.E."/>
            <person name="Sorensen J.L."/>
            <person name="Fitzpatrick D.A."/>
            <person name="Frisvad J.C."/>
            <person name="Nielsen K.L."/>
        </authorList>
    </citation>
    <scope>NUCLEOTIDE SEQUENCE</scope>
    <source>
        <strain evidence="3">IBT 30728</strain>
    </source>
</reference>
<proteinExistence type="predicted"/>
<feature type="chain" id="PRO_5040830349" description="DUF7907 domain-containing protein" evidence="1">
    <location>
        <begin position="17"/>
        <end position="166"/>
    </location>
</feature>
<dbReference type="InterPro" id="IPR057229">
    <property type="entry name" value="DUF7907"/>
</dbReference>
<dbReference type="GeneID" id="81620411"/>
<organism evidence="3 4">
    <name type="scientific">Penicillium diatomitis</name>
    <dbReference type="NCBI Taxonomy" id="2819901"/>
    <lineage>
        <taxon>Eukaryota</taxon>
        <taxon>Fungi</taxon>
        <taxon>Dikarya</taxon>
        <taxon>Ascomycota</taxon>
        <taxon>Pezizomycotina</taxon>
        <taxon>Eurotiomycetes</taxon>
        <taxon>Eurotiomycetidae</taxon>
        <taxon>Eurotiales</taxon>
        <taxon>Aspergillaceae</taxon>
        <taxon>Penicillium</taxon>
    </lineage>
</organism>
<dbReference type="Pfam" id="PF25484">
    <property type="entry name" value="DUF7907"/>
    <property type="match status" value="1"/>
</dbReference>
<dbReference type="AlphaFoldDB" id="A0A9X0C2C2"/>
<evidence type="ECO:0000256" key="1">
    <source>
        <dbReference type="SAM" id="SignalP"/>
    </source>
</evidence>
<evidence type="ECO:0000259" key="2">
    <source>
        <dbReference type="Pfam" id="PF25484"/>
    </source>
</evidence>
<feature type="signal peptide" evidence="1">
    <location>
        <begin position="1"/>
        <end position="16"/>
    </location>
</feature>
<gene>
    <name evidence="3" type="ORF">N7539_000558</name>
</gene>
<evidence type="ECO:0000313" key="3">
    <source>
        <dbReference type="EMBL" id="KAJ5495442.1"/>
    </source>
</evidence>
<name>A0A9X0C2C2_9EURO</name>
<accession>A0A9X0C2C2</accession>
<keyword evidence="4" id="KW-1185">Reference proteome</keyword>
<feature type="domain" description="DUF7907" evidence="2">
    <location>
        <begin position="23"/>
        <end position="163"/>
    </location>
</feature>